<organism evidence="2 3">
    <name type="scientific">miniopterid betaherpesvirus 1</name>
    <dbReference type="NCBI Taxonomy" id="3070189"/>
    <lineage>
        <taxon>Viruses</taxon>
        <taxon>Duplodnaviria</taxon>
        <taxon>Heunggongvirae</taxon>
        <taxon>Peploviricota</taxon>
        <taxon>Herviviricetes</taxon>
        <taxon>Herpesvirales</taxon>
        <taxon>Orthoherpesviridae</taxon>
        <taxon>Betaherpesvirinae</taxon>
        <taxon>Quwivirus</taxon>
        <taxon>Quwivirus miniopteridbeta1</taxon>
    </lineage>
</organism>
<reference evidence="2 3" key="1">
    <citation type="journal article" date="2012" name="J. Virol.">
        <title>A Novel Bat Herpesvirus Encodes Homologues of Major Histocompatibility Complex Classes I and II, C-Type Lectin, and a Unique Family of Immune-Related Genes.</title>
        <authorList>
            <person name="Zhang H."/>
            <person name="Todd S."/>
            <person name="Tachedjian M."/>
            <person name="Barr J.A."/>
            <person name="Luo M."/>
            <person name="Yu M."/>
            <person name="Marsh G.A."/>
            <person name="Crameri G."/>
            <person name="Wang L.F."/>
        </authorList>
    </citation>
    <scope>NUCLEOTIDE SEQUENCE [LARGE SCALE GENOMIC DNA]</scope>
    <source>
        <strain evidence="2">B7D8</strain>
    </source>
</reference>
<evidence type="ECO:0000313" key="2">
    <source>
        <dbReference type="EMBL" id="AFK83932.1"/>
    </source>
</evidence>
<dbReference type="KEGG" id="vg:80534823"/>
<comment type="similarity">
    <text evidence="1">Belongs to the herpesviridae UL95 family.</text>
</comment>
<dbReference type="Pfam" id="PF03038">
    <property type="entry name" value="Herpes_UL95"/>
    <property type="match status" value="1"/>
</dbReference>
<dbReference type="GeneID" id="80534823"/>
<sequence length="374" mass="41312">MSAVSAALCSVQRFSDLYERDVCGESASGVAGIDEGECLRYDEAVDMALTVCEASAPGDRFRLIETPAESFLLVTNVLPKEVAKTEAKIIKYASPRSVDDDFPGDDLNKACSSNACSYREYVPRSVTSISYAGSLLANSYIVYTKTHLEKAMSLDKTAMVSDLLRYVDTPGILSHNNVSDVEALLWLLFCGPKSLCRAGRCLGCDDDGHDVPFPILLPPMFYEPVTDYLTYINLAELYVYVWYKDYEFKTEEEAAYSGEGLRPVTLGRVNDTLSLIRARFTNREVPIWSTASQTCVLCALYQQNRLCLDFVKGNVPATSYSPIILKDCHCAVTNVTLSHVLPGDGSVTLFPIYNIGTLLTALRRQPTGEVTFEF</sequence>
<proteinExistence type="inferred from homology"/>
<accession>I3VQ88</accession>
<keyword evidence="3" id="KW-1185">Reference proteome</keyword>
<dbReference type="InterPro" id="IPR004280">
    <property type="entry name" value="Herpes_UL95"/>
</dbReference>
<evidence type="ECO:0000313" key="3">
    <source>
        <dbReference type="Proteomes" id="UP000103899"/>
    </source>
</evidence>
<dbReference type="EMBL" id="JQ805139">
    <property type="protein sequence ID" value="AFK83932.1"/>
    <property type="molecule type" value="Genomic_DNA"/>
</dbReference>
<protein>
    <submittedName>
        <fullName evidence="2">B95</fullName>
    </submittedName>
</protein>
<name>I3VQ88_9BETA</name>
<dbReference type="Proteomes" id="UP000103899">
    <property type="component" value="Segment"/>
</dbReference>
<evidence type="ECO:0000256" key="1">
    <source>
        <dbReference type="ARBA" id="ARBA00006002"/>
    </source>
</evidence>
<dbReference type="RefSeq" id="YP_010797120.1">
    <property type="nucleotide sequence ID" value="NC_076129.1"/>
</dbReference>